<feature type="transmembrane region" description="Helical" evidence="6">
    <location>
        <begin position="178"/>
        <end position="200"/>
    </location>
</feature>
<dbReference type="SUPFAM" id="SSF47384">
    <property type="entry name" value="Homodimeric domain of signal transducing histidine kinase"/>
    <property type="match status" value="1"/>
</dbReference>
<dbReference type="SUPFAM" id="SSF55874">
    <property type="entry name" value="ATPase domain of HSP90 chaperone/DNA topoisomerase II/histidine kinase"/>
    <property type="match status" value="1"/>
</dbReference>
<dbReference type="Gene3D" id="1.10.287.130">
    <property type="match status" value="1"/>
</dbReference>
<feature type="domain" description="Histidine kinase" evidence="7">
    <location>
        <begin position="233"/>
        <end position="451"/>
    </location>
</feature>
<dbReference type="EMBL" id="FNBW01000004">
    <property type="protein sequence ID" value="SDF51266.1"/>
    <property type="molecule type" value="Genomic_DNA"/>
</dbReference>
<keyword evidence="6" id="KW-0472">Membrane</keyword>
<feature type="domain" description="Response regulatory" evidence="8">
    <location>
        <begin position="472"/>
        <end position="588"/>
    </location>
</feature>
<dbReference type="InterPro" id="IPR036097">
    <property type="entry name" value="HisK_dim/P_sf"/>
</dbReference>
<evidence type="ECO:0000256" key="2">
    <source>
        <dbReference type="ARBA" id="ARBA00012438"/>
    </source>
</evidence>
<evidence type="ECO:0000256" key="3">
    <source>
        <dbReference type="ARBA" id="ARBA00022553"/>
    </source>
</evidence>
<dbReference type="PRINTS" id="PR00344">
    <property type="entry name" value="BCTRLSENSOR"/>
</dbReference>
<evidence type="ECO:0000256" key="5">
    <source>
        <dbReference type="PROSITE-ProRule" id="PRU00169"/>
    </source>
</evidence>
<dbReference type="Pfam" id="PF02518">
    <property type="entry name" value="HATPase_c"/>
    <property type="match status" value="1"/>
</dbReference>
<dbReference type="InterPro" id="IPR003594">
    <property type="entry name" value="HATPase_dom"/>
</dbReference>
<dbReference type="FunFam" id="3.30.565.10:FF:000010">
    <property type="entry name" value="Sensor histidine kinase RcsC"/>
    <property type="match status" value="1"/>
</dbReference>
<sequence length="631" mass="68317">MPHRAPRFRPTQLSLLALLAIVTAIGAAVLAVSIYVSLERQIQRPTENWQWAVYQLQAEHLKLMKAAREAVAGEADYEMLSERYEIFVSRILTVQQGDAYAGLRESPALQALLPRLAEEVDALDALIAREDPRVASLARSIERGLGSYADPLQSAALNVVSYTAAVRSAARDRMHDEMLYLIVSLAVLLLVSGLLGGVTIKQIAELAGSRRRLTEALEMAERSSQAKSRFVASMSHEMRTPLNAVSGLLREIGHLTRNPEIARMVEVAQTSAAMLCGLVDDVIDAARVEVGKFRVNPTSFQVGALLREAVDLLAERARDRNNLLTLDLADTGDRLVRADRARVKQVLVNLIGNAVKFTRDGSVDVHARIAFVGRGQMRLRVSVCDTGVGIAEDQQERIFQRFYQAGQSESEGIGLGLSISRDIVERLGGRMAMTSTPGQGSIFWFEVPVEAGVHEDAPAADPVAVRPLTGLHLLVAEDNGTNRQVIRRLLERLGASCVFAVDGAEAVARAAEESCDAILMDINMPEMDGMTAFQEIGRVLGADRPPVIALTASAMPEDVDAFTVAGMAGCVTKPIAEAELVRVIATALGRDVTMQSEPDKLSPATEHRAAASLTERQRSAVLGLVAQLDDD</sequence>
<evidence type="ECO:0000259" key="8">
    <source>
        <dbReference type="PROSITE" id="PS50110"/>
    </source>
</evidence>
<dbReference type="AlphaFoldDB" id="A0A8G2BG66"/>
<accession>A0A8G2BG66</accession>
<dbReference type="Pfam" id="PF00072">
    <property type="entry name" value="Response_reg"/>
    <property type="match status" value="1"/>
</dbReference>
<keyword evidence="6" id="KW-1133">Transmembrane helix</keyword>
<dbReference type="GO" id="GO:0000155">
    <property type="term" value="F:phosphorelay sensor kinase activity"/>
    <property type="evidence" value="ECO:0007669"/>
    <property type="project" value="InterPro"/>
</dbReference>
<keyword evidence="6" id="KW-0812">Transmembrane</keyword>
<keyword evidence="3 5" id="KW-0597">Phosphoprotein</keyword>
<comment type="catalytic activity">
    <reaction evidence="1">
        <text>ATP + protein L-histidine = ADP + protein N-phospho-L-histidine.</text>
        <dbReference type="EC" id="2.7.13.3"/>
    </reaction>
</comment>
<dbReference type="InterPro" id="IPR005467">
    <property type="entry name" value="His_kinase_dom"/>
</dbReference>
<feature type="modified residue" description="4-aspartylphosphate" evidence="5">
    <location>
        <position position="521"/>
    </location>
</feature>
<dbReference type="CDD" id="cd17546">
    <property type="entry name" value="REC_hyHK_CKI1_RcsC-like"/>
    <property type="match status" value="1"/>
</dbReference>
<keyword evidence="10" id="KW-1185">Reference proteome</keyword>
<dbReference type="SMART" id="SM00388">
    <property type="entry name" value="HisKA"/>
    <property type="match status" value="1"/>
</dbReference>
<dbReference type="PROSITE" id="PS50109">
    <property type="entry name" value="HIS_KIN"/>
    <property type="match status" value="1"/>
</dbReference>
<dbReference type="SMART" id="SM00448">
    <property type="entry name" value="REC"/>
    <property type="match status" value="1"/>
</dbReference>
<dbReference type="Gene3D" id="3.30.565.10">
    <property type="entry name" value="Histidine kinase-like ATPase, C-terminal domain"/>
    <property type="match status" value="1"/>
</dbReference>
<organism evidence="9 10">
    <name type="scientific">Thalassobaculum litoreum DSM 18839</name>
    <dbReference type="NCBI Taxonomy" id="1123362"/>
    <lineage>
        <taxon>Bacteria</taxon>
        <taxon>Pseudomonadati</taxon>
        <taxon>Pseudomonadota</taxon>
        <taxon>Alphaproteobacteria</taxon>
        <taxon>Rhodospirillales</taxon>
        <taxon>Thalassobaculaceae</taxon>
        <taxon>Thalassobaculum</taxon>
    </lineage>
</organism>
<keyword evidence="4" id="KW-0902">Two-component regulatory system</keyword>
<dbReference type="PANTHER" id="PTHR45339:SF1">
    <property type="entry name" value="HYBRID SIGNAL TRANSDUCTION HISTIDINE KINASE J"/>
    <property type="match status" value="1"/>
</dbReference>
<dbReference type="InterPro" id="IPR001789">
    <property type="entry name" value="Sig_transdc_resp-reg_receiver"/>
</dbReference>
<evidence type="ECO:0000256" key="4">
    <source>
        <dbReference type="ARBA" id="ARBA00023012"/>
    </source>
</evidence>
<dbReference type="InterPro" id="IPR036890">
    <property type="entry name" value="HATPase_C_sf"/>
</dbReference>
<dbReference type="InterPro" id="IPR004358">
    <property type="entry name" value="Sig_transdc_His_kin-like_C"/>
</dbReference>
<dbReference type="SMART" id="SM00387">
    <property type="entry name" value="HATPase_c"/>
    <property type="match status" value="1"/>
</dbReference>
<dbReference type="SUPFAM" id="SSF52172">
    <property type="entry name" value="CheY-like"/>
    <property type="match status" value="1"/>
</dbReference>
<dbReference type="RefSeq" id="WP_093149321.1">
    <property type="nucleotide sequence ID" value="NZ_FNBW01000004.1"/>
</dbReference>
<dbReference type="Pfam" id="PF00512">
    <property type="entry name" value="HisKA"/>
    <property type="match status" value="1"/>
</dbReference>
<gene>
    <name evidence="9" type="ORF">SAMN05660686_01493</name>
</gene>
<dbReference type="Gene3D" id="3.40.50.2300">
    <property type="match status" value="1"/>
</dbReference>
<dbReference type="CDD" id="cd00082">
    <property type="entry name" value="HisKA"/>
    <property type="match status" value="1"/>
</dbReference>
<evidence type="ECO:0000256" key="6">
    <source>
        <dbReference type="SAM" id="Phobius"/>
    </source>
</evidence>
<dbReference type="PANTHER" id="PTHR45339">
    <property type="entry name" value="HYBRID SIGNAL TRANSDUCTION HISTIDINE KINASE J"/>
    <property type="match status" value="1"/>
</dbReference>
<dbReference type="CDD" id="cd16922">
    <property type="entry name" value="HATPase_EvgS-ArcB-TorS-like"/>
    <property type="match status" value="1"/>
</dbReference>
<evidence type="ECO:0000313" key="9">
    <source>
        <dbReference type="EMBL" id="SDF51266.1"/>
    </source>
</evidence>
<evidence type="ECO:0000259" key="7">
    <source>
        <dbReference type="PROSITE" id="PS50109"/>
    </source>
</evidence>
<dbReference type="InterPro" id="IPR011006">
    <property type="entry name" value="CheY-like_superfamily"/>
</dbReference>
<evidence type="ECO:0000256" key="1">
    <source>
        <dbReference type="ARBA" id="ARBA00000085"/>
    </source>
</evidence>
<dbReference type="PROSITE" id="PS50110">
    <property type="entry name" value="RESPONSE_REGULATORY"/>
    <property type="match status" value="1"/>
</dbReference>
<dbReference type="EC" id="2.7.13.3" evidence="2"/>
<protein>
    <recommendedName>
        <fullName evidence="2">histidine kinase</fullName>
        <ecNumber evidence="2">2.7.13.3</ecNumber>
    </recommendedName>
</protein>
<feature type="transmembrane region" description="Helical" evidence="6">
    <location>
        <begin position="12"/>
        <end position="36"/>
    </location>
</feature>
<dbReference type="InterPro" id="IPR003661">
    <property type="entry name" value="HisK_dim/P_dom"/>
</dbReference>
<dbReference type="OrthoDB" id="7346568at2"/>
<reference evidence="9 10" key="1">
    <citation type="submission" date="2016-10" db="EMBL/GenBank/DDBJ databases">
        <authorList>
            <person name="Varghese N."/>
            <person name="Submissions S."/>
        </authorList>
    </citation>
    <scope>NUCLEOTIDE SEQUENCE [LARGE SCALE GENOMIC DNA]</scope>
    <source>
        <strain evidence="9 10">DSM 18839</strain>
    </source>
</reference>
<name>A0A8G2BG66_9PROT</name>
<dbReference type="Proteomes" id="UP000198615">
    <property type="component" value="Unassembled WGS sequence"/>
</dbReference>
<comment type="caution">
    <text evidence="9">The sequence shown here is derived from an EMBL/GenBank/DDBJ whole genome shotgun (WGS) entry which is preliminary data.</text>
</comment>
<proteinExistence type="predicted"/>
<evidence type="ECO:0000313" key="10">
    <source>
        <dbReference type="Proteomes" id="UP000198615"/>
    </source>
</evidence>